<dbReference type="EMBL" id="CP055903">
    <property type="protein sequence ID" value="QKX63305.1"/>
    <property type="molecule type" value="Genomic_DNA"/>
</dbReference>
<organism evidence="9 10">
    <name type="scientific">Talaromyces rugulosus</name>
    <name type="common">Penicillium rugulosum</name>
    <dbReference type="NCBI Taxonomy" id="121627"/>
    <lineage>
        <taxon>Eukaryota</taxon>
        <taxon>Fungi</taxon>
        <taxon>Dikarya</taxon>
        <taxon>Ascomycota</taxon>
        <taxon>Pezizomycotina</taxon>
        <taxon>Eurotiomycetes</taxon>
        <taxon>Eurotiomycetidae</taxon>
        <taxon>Eurotiales</taxon>
        <taxon>Trichocomaceae</taxon>
        <taxon>Talaromyces</taxon>
        <taxon>Talaromyces sect. Islandici</taxon>
    </lineage>
</organism>
<keyword evidence="4 7" id="KW-1133">Transmembrane helix</keyword>
<keyword evidence="3 7" id="KW-0812">Transmembrane</keyword>
<sequence>MSLAHQSGALGAPVRFFQRTYVAELVALGLVATAFTLIQIFVTPFHRMFYIDDMSIQYPFTKFERVPLLWSIIYSAVFPVVCLIAWSIISRPSAYKFHITLLALISSLMTTPLITDIIKNTVGRPRPDLISRCRPQRGTPEHELLTISICTQTNEHLLQEGWRSFPSGHSSFAFAGLGFLTLFLAGQLRVFRPRADLGRCLLAFAPTIGALMIAISRLGDYRHDVWDVSAGSILGSCIAYFTYRRYYPALTDRQCDTPYDRADDASSYAAEGFSRLPNDEERALGPQPPRKSMRESRDQEQRQGSWESPETIPLNEVVGSQSR</sequence>
<reference evidence="10" key="1">
    <citation type="submission" date="2020-06" db="EMBL/GenBank/DDBJ databases">
        <title>A chromosome-scale genome assembly of Talaromyces rugulosus W13939.</title>
        <authorList>
            <person name="Wang B."/>
            <person name="Guo L."/>
            <person name="Ye K."/>
            <person name="Wang L."/>
        </authorList>
    </citation>
    <scope>NUCLEOTIDE SEQUENCE [LARGE SCALE GENOMIC DNA]</scope>
    <source>
        <strain evidence="10">W13939</strain>
    </source>
</reference>
<evidence type="ECO:0000256" key="2">
    <source>
        <dbReference type="ARBA" id="ARBA00008816"/>
    </source>
</evidence>
<name>A0A7H8RCS4_TALRU</name>
<dbReference type="Gene3D" id="1.20.144.10">
    <property type="entry name" value="Phosphatidic acid phosphatase type 2/haloperoxidase"/>
    <property type="match status" value="1"/>
</dbReference>
<dbReference type="GO" id="GO:0046839">
    <property type="term" value="P:phospholipid dephosphorylation"/>
    <property type="evidence" value="ECO:0007669"/>
    <property type="project" value="TreeGrafter"/>
</dbReference>
<accession>A0A7H8RCS4</accession>
<feature type="transmembrane region" description="Helical" evidence="7">
    <location>
        <begin position="68"/>
        <end position="89"/>
    </location>
</feature>
<dbReference type="InterPro" id="IPR000326">
    <property type="entry name" value="PAP2/HPO"/>
</dbReference>
<dbReference type="InterPro" id="IPR043216">
    <property type="entry name" value="PAP-like"/>
</dbReference>
<dbReference type="CDD" id="cd03390">
    <property type="entry name" value="PAP2_containing_1_like"/>
    <property type="match status" value="1"/>
</dbReference>
<feature type="transmembrane region" description="Helical" evidence="7">
    <location>
        <begin position="101"/>
        <end position="118"/>
    </location>
</feature>
<protein>
    <recommendedName>
        <fullName evidence="8">Phosphatidic acid phosphatase type 2/haloperoxidase domain-containing protein</fullName>
    </recommendedName>
</protein>
<dbReference type="RefSeq" id="XP_035349479.1">
    <property type="nucleotide sequence ID" value="XM_035493586.1"/>
</dbReference>
<dbReference type="Proteomes" id="UP000509510">
    <property type="component" value="Chromosome VI"/>
</dbReference>
<evidence type="ECO:0000256" key="3">
    <source>
        <dbReference type="ARBA" id="ARBA00022692"/>
    </source>
</evidence>
<evidence type="ECO:0000313" key="9">
    <source>
        <dbReference type="EMBL" id="QKX63305.1"/>
    </source>
</evidence>
<dbReference type="GO" id="GO:0006644">
    <property type="term" value="P:phospholipid metabolic process"/>
    <property type="evidence" value="ECO:0007669"/>
    <property type="project" value="InterPro"/>
</dbReference>
<evidence type="ECO:0000313" key="10">
    <source>
        <dbReference type="Proteomes" id="UP000509510"/>
    </source>
</evidence>
<comment type="subcellular location">
    <subcellularLocation>
        <location evidence="1">Membrane</location>
        <topology evidence="1">Multi-pass membrane protein</topology>
    </subcellularLocation>
</comment>
<dbReference type="GeneID" id="55997954"/>
<evidence type="ECO:0000256" key="1">
    <source>
        <dbReference type="ARBA" id="ARBA00004141"/>
    </source>
</evidence>
<dbReference type="AlphaFoldDB" id="A0A7H8RCS4"/>
<dbReference type="PANTHER" id="PTHR10165:SF35">
    <property type="entry name" value="RE23632P"/>
    <property type="match status" value="1"/>
</dbReference>
<dbReference type="PANTHER" id="PTHR10165">
    <property type="entry name" value="LIPID PHOSPHATE PHOSPHATASE"/>
    <property type="match status" value="1"/>
</dbReference>
<dbReference type="InterPro" id="IPR036938">
    <property type="entry name" value="PAP2/HPO_sf"/>
</dbReference>
<evidence type="ECO:0000256" key="6">
    <source>
        <dbReference type="SAM" id="MobiDB-lite"/>
    </source>
</evidence>
<evidence type="ECO:0000256" key="5">
    <source>
        <dbReference type="ARBA" id="ARBA00023136"/>
    </source>
</evidence>
<dbReference type="SMART" id="SM00014">
    <property type="entry name" value="acidPPc"/>
    <property type="match status" value="1"/>
</dbReference>
<dbReference type="SUPFAM" id="SSF48317">
    <property type="entry name" value="Acid phosphatase/Vanadium-dependent haloperoxidase"/>
    <property type="match status" value="1"/>
</dbReference>
<dbReference type="Pfam" id="PF01569">
    <property type="entry name" value="PAP2"/>
    <property type="match status" value="1"/>
</dbReference>
<comment type="similarity">
    <text evidence="2">Belongs to the PA-phosphatase related phosphoesterase family.</text>
</comment>
<feature type="compositionally biased region" description="Basic and acidic residues" evidence="6">
    <location>
        <begin position="292"/>
        <end position="301"/>
    </location>
</feature>
<dbReference type="FunFam" id="1.20.144.10:FF:000017">
    <property type="entry name" value="Diacylglycerol pyrophosphate phosphatase 1"/>
    <property type="match status" value="1"/>
</dbReference>
<dbReference type="OrthoDB" id="10030083at2759"/>
<proteinExistence type="inferred from homology"/>
<feature type="transmembrane region" description="Helical" evidence="7">
    <location>
        <begin position="171"/>
        <end position="188"/>
    </location>
</feature>
<feature type="transmembrane region" description="Helical" evidence="7">
    <location>
        <begin position="200"/>
        <end position="219"/>
    </location>
</feature>
<feature type="transmembrane region" description="Helical" evidence="7">
    <location>
        <begin position="225"/>
        <end position="243"/>
    </location>
</feature>
<evidence type="ECO:0000256" key="7">
    <source>
        <dbReference type="SAM" id="Phobius"/>
    </source>
</evidence>
<keyword evidence="5 7" id="KW-0472">Membrane</keyword>
<feature type="domain" description="Phosphatidic acid phosphatase type 2/haloperoxidase" evidence="8">
    <location>
        <begin position="99"/>
        <end position="243"/>
    </location>
</feature>
<feature type="transmembrane region" description="Helical" evidence="7">
    <location>
        <begin position="21"/>
        <end position="42"/>
    </location>
</feature>
<gene>
    <name evidence="9" type="ORF">TRUGW13939_10474</name>
</gene>
<dbReference type="KEGG" id="trg:TRUGW13939_10474"/>
<evidence type="ECO:0000259" key="8">
    <source>
        <dbReference type="SMART" id="SM00014"/>
    </source>
</evidence>
<dbReference type="GO" id="GO:0016020">
    <property type="term" value="C:membrane"/>
    <property type="evidence" value="ECO:0007669"/>
    <property type="project" value="UniProtKB-SubCell"/>
</dbReference>
<feature type="region of interest" description="Disordered" evidence="6">
    <location>
        <begin position="270"/>
        <end position="323"/>
    </location>
</feature>
<keyword evidence="10" id="KW-1185">Reference proteome</keyword>
<dbReference type="GO" id="GO:0008195">
    <property type="term" value="F:phosphatidate phosphatase activity"/>
    <property type="evidence" value="ECO:0007669"/>
    <property type="project" value="TreeGrafter"/>
</dbReference>
<evidence type="ECO:0000256" key="4">
    <source>
        <dbReference type="ARBA" id="ARBA00022989"/>
    </source>
</evidence>